<comment type="subcellular location">
    <subcellularLocation>
        <location evidence="2 5">Secreted</location>
    </subcellularLocation>
</comment>
<keyword evidence="8" id="KW-1185">Reference proteome</keyword>
<sequence>MCRSQTNSSPLIQSPSTSVCSFTMKLFAAAVLSLLPALTAAHCVAQRVRINGADQGQLVGIRTPTSNNPIQNVNDGNFACNSGFQQPVSNKVLDIKAGDKVGVMWGHVLGGAQFSGDKDNPIAASHKGPTIFYLAKVDDPVSNSGKGLQWFKVAEDGLDGSGRWGVDRMIASGGWVDFTMPSCVAPGKYLLRAEIVALHSASKSGGAQFYMGCAQINVSGSGSKTSQTVSFPGAYSANDPGILVSIYNSQGQPVGNGQPYKIPGPSVLAC</sequence>
<dbReference type="OrthoDB" id="5558646at2759"/>
<dbReference type="GO" id="GO:0005576">
    <property type="term" value="C:extracellular region"/>
    <property type="evidence" value="ECO:0007669"/>
    <property type="project" value="UniProtKB-SubCell"/>
</dbReference>
<dbReference type="EC" id="1.14.99.56" evidence="5"/>
<reference evidence="7" key="1">
    <citation type="journal article" date="2020" name="Stud. Mycol.">
        <title>101 Dothideomycetes genomes: a test case for predicting lifestyles and emergence of pathogens.</title>
        <authorList>
            <person name="Haridas S."/>
            <person name="Albert R."/>
            <person name="Binder M."/>
            <person name="Bloem J."/>
            <person name="Labutti K."/>
            <person name="Salamov A."/>
            <person name="Andreopoulos B."/>
            <person name="Baker S."/>
            <person name="Barry K."/>
            <person name="Bills G."/>
            <person name="Bluhm B."/>
            <person name="Cannon C."/>
            <person name="Castanera R."/>
            <person name="Culley D."/>
            <person name="Daum C."/>
            <person name="Ezra D."/>
            <person name="Gonzalez J."/>
            <person name="Henrissat B."/>
            <person name="Kuo A."/>
            <person name="Liang C."/>
            <person name="Lipzen A."/>
            <person name="Lutzoni F."/>
            <person name="Magnuson J."/>
            <person name="Mondo S."/>
            <person name="Nolan M."/>
            <person name="Ohm R."/>
            <person name="Pangilinan J."/>
            <person name="Park H.-J."/>
            <person name="Ramirez L."/>
            <person name="Alfaro M."/>
            <person name="Sun H."/>
            <person name="Tritt A."/>
            <person name="Yoshinaga Y."/>
            <person name="Zwiers L.-H."/>
            <person name="Turgeon B."/>
            <person name="Goodwin S."/>
            <person name="Spatafora J."/>
            <person name="Crous P."/>
            <person name="Grigoriev I."/>
        </authorList>
    </citation>
    <scope>NUCLEOTIDE SEQUENCE</scope>
    <source>
        <strain evidence="7">CBS 473.64</strain>
    </source>
</reference>
<dbReference type="GO" id="GO:0008810">
    <property type="term" value="F:cellulase activity"/>
    <property type="evidence" value="ECO:0007669"/>
    <property type="project" value="UniProtKB-UniRule"/>
</dbReference>
<dbReference type="PANTHER" id="PTHR33353">
    <property type="entry name" value="PUTATIVE (AFU_ORTHOLOGUE AFUA_1G12560)-RELATED"/>
    <property type="match status" value="1"/>
</dbReference>
<comment type="function">
    <text evidence="5">Lytic polysaccharide monooxygenase (LMPO) that depolymerizes crystalline and amorphous polysaccharides via the oxidation of scissile alpha- or beta-(1-4)-glycosidic bonds, yielding C1 and/or C4 oxidation products. Catalysis by LPMOs requires the reduction of the active-site copper from Cu(II) to Cu(I) by a reducing agent and H(2)O(2) or O(2) as a cosubstrate.</text>
</comment>
<dbReference type="Proteomes" id="UP000799753">
    <property type="component" value="Unassembled WGS sequence"/>
</dbReference>
<proteinExistence type="predicted"/>
<keyword evidence="4 5" id="KW-1015">Disulfide bond</keyword>
<gene>
    <name evidence="7" type="ORF">P280DRAFT_308610</name>
</gene>
<protein>
    <recommendedName>
        <fullName evidence="5">AA9 family lytic polysaccharide monooxygenase</fullName>
        <ecNumber evidence="5">1.14.99.56</ecNumber>
    </recommendedName>
    <alternativeName>
        <fullName evidence="5">Endo-beta-1,4-glucanase</fullName>
    </alternativeName>
    <alternativeName>
        <fullName evidence="5">Glycosyl hydrolase 61 family protein</fullName>
    </alternativeName>
</protein>
<evidence type="ECO:0000256" key="1">
    <source>
        <dbReference type="ARBA" id="ARBA00001973"/>
    </source>
</evidence>
<keyword evidence="7" id="KW-0378">Hydrolase</keyword>
<dbReference type="EMBL" id="MU006783">
    <property type="protein sequence ID" value="KAF2641328.1"/>
    <property type="molecule type" value="Genomic_DNA"/>
</dbReference>
<dbReference type="GO" id="GO:0030248">
    <property type="term" value="F:cellulose binding"/>
    <property type="evidence" value="ECO:0007669"/>
    <property type="project" value="UniProtKB-UniRule"/>
</dbReference>
<organism evidence="7 8">
    <name type="scientific">Massarina eburnea CBS 473.64</name>
    <dbReference type="NCBI Taxonomy" id="1395130"/>
    <lineage>
        <taxon>Eukaryota</taxon>
        <taxon>Fungi</taxon>
        <taxon>Dikarya</taxon>
        <taxon>Ascomycota</taxon>
        <taxon>Pezizomycotina</taxon>
        <taxon>Dothideomycetes</taxon>
        <taxon>Pleosporomycetidae</taxon>
        <taxon>Pleosporales</taxon>
        <taxon>Massarineae</taxon>
        <taxon>Massarinaceae</taxon>
        <taxon>Massarina</taxon>
    </lineage>
</organism>
<dbReference type="PANTHER" id="PTHR33353:SF13">
    <property type="entry name" value="ENDOGLUCANASE II"/>
    <property type="match status" value="1"/>
</dbReference>
<keyword evidence="5" id="KW-0136">Cellulose degradation</keyword>
<name>A0A6A6S4I0_9PLEO</name>
<feature type="domain" description="Auxiliary Activity family 9 catalytic" evidence="6">
    <location>
        <begin position="42"/>
        <end position="250"/>
    </location>
</feature>
<evidence type="ECO:0000256" key="3">
    <source>
        <dbReference type="ARBA" id="ARBA00022525"/>
    </source>
</evidence>
<dbReference type="InterPro" id="IPR005103">
    <property type="entry name" value="AA9_LPMO"/>
</dbReference>
<accession>A0A6A6S4I0</accession>
<evidence type="ECO:0000256" key="5">
    <source>
        <dbReference type="RuleBase" id="RU368122"/>
    </source>
</evidence>
<keyword evidence="5" id="KW-0624">Polysaccharide degradation</keyword>
<evidence type="ECO:0000313" key="8">
    <source>
        <dbReference type="Proteomes" id="UP000799753"/>
    </source>
</evidence>
<evidence type="ECO:0000259" key="6">
    <source>
        <dbReference type="Pfam" id="PF03443"/>
    </source>
</evidence>
<dbReference type="AlphaFoldDB" id="A0A6A6S4I0"/>
<dbReference type="Gene3D" id="2.70.50.70">
    <property type="match status" value="1"/>
</dbReference>
<evidence type="ECO:0000256" key="4">
    <source>
        <dbReference type="ARBA" id="ARBA00023157"/>
    </source>
</evidence>
<dbReference type="InterPro" id="IPR049892">
    <property type="entry name" value="AA9"/>
</dbReference>
<dbReference type="CDD" id="cd21175">
    <property type="entry name" value="LPMO_AA9"/>
    <property type="match status" value="1"/>
</dbReference>
<evidence type="ECO:0000313" key="7">
    <source>
        <dbReference type="EMBL" id="KAF2641328.1"/>
    </source>
</evidence>
<comment type="cofactor">
    <cofactor evidence="1">
        <name>Cu(2+)</name>
        <dbReference type="ChEBI" id="CHEBI:29036"/>
    </cofactor>
</comment>
<comment type="domain">
    <text evidence="5">Has a modular structure: an endo-beta-1,4-glucanase catalytic module at the N-terminus, a linker rich in serines and threonines, and a C-terminal carbohydrate-binding module (CBM).</text>
</comment>
<keyword evidence="5" id="KW-0119">Carbohydrate metabolism</keyword>
<comment type="catalytic activity">
    <reaction evidence="5">
        <text>[(1-&gt;4)-beta-D-glucosyl]n+m + reduced acceptor + O2 = 4-dehydro-beta-D-glucosyl-[(1-&gt;4)-beta-D-glucosyl]n-1 + [(1-&gt;4)-beta-D-glucosyl]m + acceptor + H2O.</text>
        <dbReference type="EC" id="1.14.99.56"/>
    </reaction>
</comment>
<dbReference type="Pfam" id="PF03443">
    <property type="entry name" value="AA9"/>
    <property type="match status" value="1"/>
</dbReference>
<evidence type="ECO:0000256" key="2">
    <source>
        <dbReference type="ARBA" id="ARBA00004613"/>
    </source>
</evidence>
<keyword evidence="3 5" id="KW-0964">Secreted</keyword>
<dbReference type="GO" id="GO:0030245">
    <property type="term" value="P:cellulose catabolic process"/>
    <property type="evidence" value="ECO:0007669"/>
    <property type="project" value="UniProtKB-UniRule"/>
</dbReference>